<dbReference type="SUPFAM" id="SSF55469">
    <property type="entry name" value="FMN-dependent nitroreductase-like"/>
    <property type="match status" value="1"/>
</dbReference>
<keyword evidence="6" id="KW-0276">Fatty acid metabolism</keyword>
<dbReference type="PROSITE" id="PS50075">
    <property type="entry name" value="CARRIER"/>
    <property type="match status" value="1"/>
</dbReference>
<evidence type="ECO:0000256" key="2">
    <source>
        <dbReference type="ARBA" id="ARBA00004924"/>
    </source>
</evidence>
<comment type="caution">
    <text evidence="9">The sequence shown here is derived from an EMBL/GenBank/DDBJ whole genome shotgun (WGS) entry which is preliminary data.</text>
</comment>
<dbReference type="SUPFAM" id="SSF52777">
    <property type="entry name" value="CoA-dependent acyltransferases"/>
    <property type="match status" value="2"/>
</dbReference>
<dbReference type="Gene3D" id="3.40.50.12780">
    <property type="entry name" value="N-terminal domain of ligase-like"/>
    <property type="match status" value="2"/>
</dbReference>
<dbReference type="PROSITE" id="PS00455">
    <property type="entry name" value="AMP_BINDING"/>
    <property type="match status" value="2"/>
</dbReference>
<dbReference type="PANTHER" id="PTHR45527:SF10">
    <property type="entry name" value="PYOCHELIN SYNTHASE PCHF"/>
    <property type="match status" value="1"/>
</dbReference>
<dbReference type="InterPro" id="IPR029479">
    <property type="entry name" value="Nitroreductase"/>
</dbReference>
<dbReference type="Pfam" id="PF00881">
    <property type="entry name" value="Nitroreductase"/>
    <property type="match status" value="1"/>
</dbReference>
<reference evidence="9 10" key="1">
    <citation type="submission" date="2024-11" db="EMBL/GenBank/DDBJ databases">
        <title>The Natural Products Discovery Center: Release of the First 8490 Sequenced Strains for Exploring Actinobacteria Biosynthetic Diversity.</title>
        <authorList>
            <person name="Kalkreuter E."/>
            <person name="Kautsar S.A."/>
            <person name="Yang D."/>
            <person name="Bader C.D."/>
            <person name="Teijaro C.N."/>
            <person name="Fluegel L."/>
            <person name="Davis C.M."/>
            <person name="Simpson J.R."/>
            <person name="Lauterbach L."/>
            <person name="Steele A.D."/>
            <person name="Gui C."/>
            <person name="Meng S."/>
            <person name="Li G."/>
            <person name="Viehrig K."/>
            <person name="Ye F."/>
            <person name="Su P."/>
            <person name="Kiefer A.F."/>
            <person name="Nichols A."/>
            <person name="Cepeda A.J."/>
            <person name="Yan W."/>
            <person name="Fan B."/>
            <person name="Jiang Y."/>
            <person name="Adhikari A."/>
            <person name="Zheng C.-J."/>
            <person name="Schuster L."/>
            <person name="Cowan T.M."/>
            <person name="Smanski M.J."/>
            <person name="Chevrette M.G."/>
            <person name="De Carvalho L.P.S."/>
            <person name="Shen B."/>
        </authorList>
    </citation>
    <scope>NUCLEOTIDE SEQUENCE [LARGE SCALE GENOMIC DNA]</scope>
    <source>
        <strain evidence="9 10">NPDC078403</strain>
    </source>
</reference>
<dbReference type="Proteomes" id="UP001620262">
    <property type="component" value="Unassembled WGS sequence"/>
</dbReference>
<proteinExistence type="predicted"/>
<protein>
    <submittedName>
        <fullName evidence="9">Amino acid adenylation domain-containing protein</fullName>
    </submittedName>
</protein>
<dbReference type="Pfam" id="PF00550">
    <property type="entry name" value="PP-binding"/>
    <property type="match status" value="2"/>
</dbReference>
<dbReference type="NCBIfam" id="TIGR01733">
    <property type="entry name" value="AA-adenyl-dom"/>
    <property type="match status" value="1"/>
</dbReference>
<dbReference type="EMBL" id="JBJDOT010000031">
    <property type="protein sequence ID" value="MFK3865841.1"/>
    <property type="molecule type" value="Genomic_DNA"/>
</dbReference>
<dbReference type="Gene3D" id="1.10.1200.10">
    <property type="entry name" value="ACP-like"/>
    <property type="match status" value="1"/>
</dbReference>
<dbReference type="PROSITE" id="PS00012">
    <property type="entry name" value="PHOSPHOPANTETHEINE"/>
    <property type="match status" value="1"/>
</dbReference>
<evidence type="ECO:0000256" key="1">
    <source>
        <dbReference type="ARBA" id="ARBA00001957"/>
    </source>
</evidence>
<keyword evidence="5" id="KW-0436">Ligase</keyword>
<organism evidence="9 10">
    <name type="scientific">Pseudoalteromonas rhizosphaerae</name>
    <dbReference type="NCBI Taxonomy" id="2518973"/>
    <lineage>
        <taxon>Bacteria</taxon>
        <taxon>Pseudomonadati</taxon>
        <taxon>Pseudomonadota</taxon>
        <taxon>Gammaproteobacteria</taxon>
        <taxon>Alteromonadales</taxon>
        <taxon>Pseudoalteromonadaceae</taxon>
        <taxon>Pseudoalteromonas</taxon>
    </lineage>
</organism>
<dbReference type="InterPro" id="IPR042099">
    <property type="entry name" value="ANL_N_sf"/>
</dbReference>
<accession>A0ABW8L1D6</accession>
<dbReference type="Gene3D" id="3.30.559.10">
    <property type="entry name" value="Chloramphenicol acetyltransferase-like domain"/>
    <property type="match status" value="1"/>
</dbReference>
<evidence type="ECO:0000256" key="4">
    <source>
        <dbReference type="ARBA" id="ARBA00022553"/>
    </source>
</evidence>
<dbReference type="Gene3D" id="3.30.300.30">
    <property type="match status" value="1"/>
</dbReference>
<dbReference type="InterPro" id="IPR023213">
    <property type="entry name" value="CAT-like_dom_sf"/>
</dbReference>
<dbReference type="Pfam" id="PF00668">
    <property type="entry name" value="Condensation"/>
    <property type="match status" value="1"/>
</dbReference>
<name>A0ABW8L1D6_9GAMM</name>
<keyword evidence="4" id="KW-0597">Phosphoprotein</keyword>
<dbReference type="InterPro" id="IPR001242">
    <property type="entry name" value="Condensation_dom"/>
</dbReference>
<dbReference type="Gene3D" id="3.40.109.10">
    <property type="entry name" value="NADH Oxidase"/>
    <property type="match status" value="1"/>
</dbReference>
<dbReference type="InterPro" id="IPR020845">
    <property type="entry name" value="AMP-binding_CS"/>
</dbReference>
<dbReference type="Gene3D" id="3.30.559.30">
    <property type="entry name" value="Nonribosomal peptide synthetase, condensation domain"/>
    <property type="match status" value="1"/>
</dbReference>
<dbReference type="InterPro" id="IPR000873">
    <property type="entry name" value="AMP-dep_synth/lig_dom"/>
</dbReference>
<dbReference type="InterPro" id="IPR006162">
    <property type="entry name" value="Ppantetheine_attach_site"/>
</dbReference>
<dbReference type="InterPro" id="IPR020806">
    <property type="entry name" value="PKS_PP-bd"/>
</dbReference>
<dbReference type="SUPFAM" id="SSF47336">
    <property type="entry name" value="ACP-like"/>
    <property type="match status" value="2"/>
</dbReference>
<dbReference type="CDD" id="cd02142">
    <property type="entry name" value="McbC_SagB-like_oxidoreductase"/>
    <property type="match status" value="1"/>
</dbReference>
<keyword evidence="10" id="KW-1185">Reference proteome</keyword>
<dbReference type="InterPro" id="IPR025110">
    <property type="entry name" value="AMP-bd_C"/>
</dbReference>
<gene>
    <name evidence="9" type="ORF">ACI2JU_18490</name>
</gene>
<dbReference type="RefSeq" id="WP_404676153.1">
    <property type="nucleotide sequence ID" value="NZ_JBJDOT010000031.1"/>
</dbReference>
<dbReference type="InterPro" id="IPR040097">
    <property type="entry name" value="FAAL/FAAC"/>
</dbReference>
<keyword evidence="7" id="KW-0443">Lipid metabolism</keyword>
<sequence length="1970" mass="219634">MEYKNNIWNSVLDVVQYYSENRASKKAIIFEDNAQQTSVTYRQLYESSLNIAQNLIQHDLRGKSVVLVFGQGIEFVQSFLGCLLAQAIPVPVHRPAAKEKQWQKLLPIVNDSQAAAVVGEAGYIEKYCDWLSQQHGVKSITMLTFGDLSIKSNSNYHIDFPKGDALAFLQYTSGSTSTPKGAMVTHNNILSNAKLIARSFSSNEHTVSVSWLPLFHDAGMIGILMHLLYVGGTLVLMSPASFVQSPLQWLAICSKYKATYTGGPNFGYDLCVQRITKEQAAAEGLELSSLKGVFNGAEPVKWDTLQRFKERFEPFGFNFKAFVPCYGMAESTLMITGVPSEEAPSYIGLNKTKLENNELEICVKHEHIKKLPSCGVNQDDTEIIIVNRSDFSVLNELQEGEVWLRGPSVVKGYFNNETATQETFHAKTKCGKGPFLRTGDLGFLYEGQLFITGRENDLIIVNGKNHYPQDIESTIAKSIDCVVQDGIAVSSKEVDNVERVFVVVEIMRTALKKIDSEEVCRSIRAVVSDEHQLELEYIALVKPATILKTTSGKVKRRACLNAIFSNELSLIKGVQPYKVNSQPEVKKESANSDKWLALRQIVAKELNVEATVIEPSYSLTELGVNSLKAGTLAHILNMYSMSSITIATLLEASCLSALLEAHQWSFSARPIPNEPIVSHPISNTSFPLTDIQMGYVLGKLEQMKMGGVALQSYFEFDGDFDPVRLQAAWHQVVSQVPMLRAELDMPSMQRILPTVPEYPIKCEDISILSDVAQQKYLQNIRSNMESKTLDIEIWPPFELTVTKMSIQNKRLHVLFDGTFLDATSIMTIFSLFARYYRGKCSTPITQNFGFEYCCRNQIPQRDEGRILSSTQYWQRRISELPISPQLSASRHSTYQARPEFKRIYSDFSNEQLEQLDNLAKRLGVTRHVVLLATFAKSLASKALNQAFSINIPMQNRSELVPELASAIGHFSSFTLASFNIEDSTTLQQLATATMLETKNSIKHSAISGIELLDLIRRQHKNVFYPVVFTNLLDLEDRAGLEQFEATVGKLHYSITRTPQVQLDCQVMRISGGVRVCWDFDLNAFDEAAIVEMFAEYTALLLHLAQGNEQWPSDLNRVESEQHSCIIAANDTCVSCPPKTLIDDFLKCADVMPKKVAIIDGEQSITYRELLQYSNAASLGLADKHCQPGDMVIIAMQKSWHQLALAVAILQAGCVFIPVDPYTPTVRLQSIIKQANVHILITDQQTPVAQSVKELLKGVYSCDDILRAEQCNHLPIQNKAQPDELAYVIFTSGSTGLPKGVAIEHRSAMNTIVSINKLWHTKYDDTVLALSELTFDLAIYDLFGMLSVGGTVVLANASQSPQQWADLIDCHNVTMWNSVPASMSLLCDYLIQTNRHLNSLRATQLSGDWFPSSLSETICKILPCSAVINMGGATEASIWSIYYSVTGREHQDLGYIPYGKPLDNQRFYIVDEQLNPVEPGKVGELLIAGKGLARGYLNDEEKTQAAFFWCPSINEHVYRTGDLGTYQSDGNIRFCGRKDNQIKLNGYRIELGELENSCNQLPFIKGAIAVPYGEGDSRQIALFATADNGIEQGHALATKTGTNTTQQYLERQSIRTFDSSVELSEKSLGQYLSTLAVLKVPEFGALKYRYPSAGGIYAVQVYMHLLKSCGELTPGFYAYGPIDHQLIYLSPDRELYHQVEFGGVANITARANFVLYLVSDSQQVQEKYGSKARDFGLLEAGYMSQLLMSEAKTNGLGVCPLGFTQFSGLEQSLCLDKEQEVLHVLGVGTVKADTYNRVQAPSMSANSAHDNLPVALQRKYQQQVKSHLAVNLPRYMQPHEVCVLAQLPLTANSKVDVNALVNLIEKSRISEIKAEPIDSQINNEVLMYLKELWENLIGRRDIGLDDSFIEMGVNSISAVKMLTRINTHFQIELSLTNIFEHSTLRKLEGLISAQLTTQAHSAEQEYEEGTL</sequence>
<dbReference type="PANTHER" id="PTHR45527">
    <property type="entry name" value="NONRIBOSOMAL PEPTIDE SYNTHETASE"/>
    <property type="match status" value="1"/>
</dbReference>
<comment type="cofactor">
    <cofactor evidence="1">
        <name>pantetheine 4'-phosphate</name>
        <dbReference type="ChEBI" id="CHEBI:47942"/>
    </cofactor>
</comment>
<dbReference type="InterPro" id="IPR045851">
    <property type="entry name" value="AMP-bd_C_sf"/>
</dbReference>
<dbReference type="SMART" id="SM01294">
    <property type="entry name" value="PKS_PP_betabranch"/>
    <property type="match status" value="1"/>
</dbReference>
<dbReference type="SUPFAM" id="SSF56801">
    <property type="entry name" value="Acetyl-CoA synthetase-like"/>
    <property type="match status" value="2"/>
</dbReference>
<feature type="domain" description="Carrier" evidence="8">
    <location>
        <begin position="1879"/>
        <end position="1954"/>
    </location>
</feature>
<evidence type="ECO:0000259" key="8">
    <source>
        <dbReference type="PROSITE" id="PS50075"/>
    </source>
</evidence>
<evidence type="ECO:0000256" key="7">
    <source>
        <dbReference type="ARBA" id="ARBA00023098"/>
    </source>
</evidence>
<evidence type="ECO:0000256" key="5">
    <source>
        <dbReference type="ARBA" id="ARBA00022598"/>
    </source>
</evidence>
<dbReference type="InterPro" id="IPR000415">
    <property type="entry name" value="Nitroreductase-like"/>
</dbReference>
<dbReference type="InterPro" id="IPR010071">
    <property type="entry name" value="AA_adenyl_dom"/>
</dbReference>
<evidence type="ECO:0000313" key="9">
    <source>
        <dbReference type="EMBL" id="MFK3865841.1"/>
    </source>
</evidence>
<dbReference type="SMART" id="SM00823">
    <property type="entry name" value="PKS_PP"/>
    <property type="match status" value="1"/>
</dbReference>
<dbReference type="CDD" id="cd05931">
    <property type="entry name" value="FAAL"/>
    <property type="match status" value="1"/>
</dbReference>
<keyword evidence="3" id="KW-0596">Phosphopantetheine</keyword>
<dbReference type="Pfam" id="PF00501">
    <property type="entry name" value="AMP-binding"/>
    <property type="match status" value="2"/>
</dbReference>
<dbReference type="InterPro" id="IPR009081">
    <property type="entry name" value="PP-bd_ACP"/>
</dbReference>
<dbReference type="Pfam" id="PF23024">
    <property type="entry name" value="AMP-dom_DIP2-like"/>
    <property type="match status" value="1"/>
</dbReference>
<evidence type="ECO:0000256" key="6">
    <source>
        <dbReference type="ARBA" id="ARBA00022832"/>
    </source>
</evidence>
<comment type="pathway">
    <text evidence="2">Siderophore biosynthesis.</text>
</comment>
<evidence type="ECO:0000313" key="10">
    <source>
        <dbReference type="Proteomes" id="UP001620262"/>
    </source>
</evidence>
<dbReference type="InterPro" id="IPR036736">
    <property type="entry name" value="ACP-like_sf"/>
</dbReference>
<evidence type="ECO:0000256" key="3">
    <source>
        <dbReference type="ARBA" id="ARBA00022450"/>
    </source>
</evidence>